<dbReference type="InterPro" id="IPR050347">
    <property type="entry name" value="Bact_Beta-galactosidase"/>
</dbReference>
<dbReference type="GO" id="GO:0009341">
    <property type="term" value="C:beta-galactosidase complex"/>
    <property type="evidence" value="ECO:0007669"/>
    <property type="project" value="TreeGrafter"/>
</dbReference>
<feature type="domain" description="Glycosyl hydrolases family 2 sugar binding" evidence="8">
    <location>
        <begin position="25"/>
        <end position="202"/>
    </location>
</feature>
<dbReference type="InterPro" id="IPR036156">
    <property type="entry name" value="Beta-gal/glucu_dom_sf"/>
</dbReference>
<sequence length="925" mass="104970">MKINSLLFLFLLTVSCSQPENRIDLTGKWQFTTDSTNWSGSILLPGSMTSNGLGEDININTPWTGSINDDSYFKNEHYAKYRNSDNIKIPFWLQPIKYYKGVAWYRKEVNIPTDWNQQDISLFLERCHWETRLWVDDKEIGMQNTLGTPHQYDLSDVLTPGKHTLTLRIDNRIKDIDPGENSHSISDHTQGNWNGVIGDMYLQVRPQVSIVHTDIYPDINAKNIRVKTYLKNKKKTKATAILTLKANGKSIQQEIVLLPGENKTETILSLGDNICLWDEFNPNLYTLEASLTDKEKTTTDTHTEQFGMRDFRVTDRHITINGRPVFLRGTLDCAAFPKTGYPPTDQASWEKIFTACRNHGLNHIRFHSWCPPEAAFCAADKMGMYLEIECSSWANSSTTIGDGKPLDAFILKESEAIVRTFGNHPSFCMMMYGNEPAGAGSNNYLAEFTFYWKKQDKRRIYSTAGGWPNLPVSDFLSDPSPRIQGWGQGLNSIINAQAPRTDYDWSEYINRFTQPIVSHEIGQWCVYPNFKEMKKYTGVMRPTNFEIFQESLQENGMKALSDSFLLASGKLQVLCYKADIEAALRTKDFGGFQLLGLYDFPGQGTAPVGVLDAFWEEKGYISPEEYSRFCNATVPLARLSKLIFTNNDTLKASAEVAHYGSSPLQNATTGWTLRDTEGNILQSGQWNSKEIPVGNNFTLGEVAAPLTTVTTPQRLILEVSVNNRKNDWNIWVYPTVRQAIPHENKICMTDRLDTITLNTLEKGATVLLSLKKGSLSKKLGGDIQIGFSSIFWNTAWTAKQAPHTLGILCNPAHPALSEFPTEYHSDYQWWDAMSHSGAIEFSKLSPKIHPIVRVIDDWFTNRPLALLFEARVGKGKILVSGIDFWQDMDKRPEARQLLYSLKKYMNSPAFHVDTELKREQIQQLL</sequence>
<evidence type="ECO:0000259" key="7">
    <source>
        <dbReference type="Pfam" id="PF02836"/>
    </source>
</evidence>
<gene>
    <name evidence="9" type="ORF">HMPREF1534_00453</name>
</gene>
<evidence type="ECO:0000313" key="10">
    <source>
        <dbReference type="Proteomes" id="UP000017831"/>
    </source>
</evidence>
<dbReference type="Pfam" id="PF00703">
    <property type="entry name" value="Glyco_hydro_2"/>
    <property type="match status" value="1"/>
</dbReference>
<reference evidence="9 10" key="1">
    <citation type="submission" date="2013-04" db="EMBL/GenBank/DDBJ databases">
        <title>The Genome Sequence of Bacteroides massiliensis DSM 17679.</title>
        <authorList>
            <consortium name="The Broad Institute Genomics Platform"/>
            <person name="Earl A."/>
            <person name="Ward D."/>
            <person name="Feldgarden M."/>
            <person name="Gevers D."/>
            <person name="Martens E."/>
            <person name="Fenner L."/>
            <person name="Roux V."/>
            <person name="Mallet M.N."/>
            <person name="Raoult D."/>
            <person name="Walker B."/>
            <person name="Young S."/>
            <person name="Zeng Q."/>
            <person name="Gargeya S."/>
            <person name="Fitzgerald M."/>
            <person name="Haas B."/>
            <person name="Abouelleil A."/>
            <person name="Allen A.W."/>
            <person name="Alvarado L."/>
            <person name="Arachchi H.M."/>
            <person name="Berlin A.M."/>
            <person name="Chapman S.B."/>
            <person name="Gainer-Dewar J."/>
            <person name="Goldberg J."/>
            <person name="Griggs A."/>
            <person name="Gujja S."/>
            <person name="Hansen M."/>
            <person name="Howarth C."/>
            <person name="Imamovic A."/>
            <person name="Ireland A."/>
            <person name="Larimer J."/>
            <person name="McCowan C."/>
            <person name="Murphy C."/>
            <person name="Pearson M."/>
            <person name="Poon T.W."/>
            <person name="Priest M."/>
            <person name="Roberts A."/>
            <person name="Saif S."/>
            <person name="Shea T."/>
            <person name="Sisk P."/>
            <person name="Sykes S."/>
            <person name="Wortman J."/>
            <person name="Nusbaum C."/>
            <person name="Birren B."/>
        </authorList>
    </citation>
    <scope>NUCLEOTIDE SEQUENCE [LARGE SCALE GENOMIC DNA]</scope>
    <source>
        <strain evidence="10">B84634 / Timone 84634 / DSM 17679 / JCM 13223</strain>
    </source>
</reference>
<evidence type="ECO:0000313" key="9">
    <source>
        <dbReference type="EMBL" id="EOA58075.1"/>
    </source>
</evidence>
<dbReference type="HOGENOM" id="CLU_009735_0_0_10"/>
<dbReference type="SUPFAM" id="SSF51445">
    <property type="entry name" value="(Trans)glycosidases"/>
    <property type="match status" value="1"/>
</dbReference>
<dbReference type="InterPro" id="IPR006103">
    <property type="entry name" value="Glyco_hydro_2_cat"/>
</dbReference>
<feature type="domain" description="Glycoside hydrolase family 2 immunoglobulin-like beta-sandwich" evidence="6">
    <location>
        <begin position="210"/>
        <end position="309"/>
    </location>
</feature>
<dbReference type="PROSITE" id="PS51257">
    <property type="entry name" value="PROKAR_LIPOPROTEIN"/>
    <property type="match status" value="1"/>
</dbReference>
<dbReference type="AlphaFoldDB" id="U6RNM5"/>
<dbReference type="Pfam" id="PF02836">
    <property type="entry name" value="Glyco_hydro_2_C"/>
    <property type="match status" value="1"/>
</dbReference>
<proteinExistence type="inferred from homology"/>
<organism evidence="9 10">
    <name type="scientific">Phocaeicola massiliensis B84634 = Timone 84634 = DSM 17679 = JCM 13223</name>
    <dbReference type="NCBI Taxonomy" id="1121098"/>
    <lineage>
        <taxon>Bacteria</taxon>
        <taxon>Pseudomonadati</taxon>
        <taxon>Bacteroidota</taxon>
        <taxon>Bacteroidia</taxon>
        <taxon>Bacteroidales</taxon>
        <taxon>Bacteroidaceae</taxon>
        <taxon>Phocaeicola</taxon>
    </lineage>
</organism>
<dbReference type="InterPro" id="IPR017853">
    <property type="entry name" value="GH"/>
</dbReference>
<evidence type="ECO:0000256" key="3">
    <source>
        <dbReference type="ARBA" id="ARBA00012756"/>
    </source>
</evidence>
<keyword evidence="10" id="KW-1185">Reference proteome</keyword>
<dbReference type="EC" id="3.2.1.23" evidence="3"/>
<dbReference type="GO" id="GO:0004565">
    <property type="term" value="F:beta-galactosidase activity"/>
    <property type="evidence" value="ECO:0007669"/>
    <property type="project" value="UniProtKB-EC"/>
</dbReference>
<dbReference type="PANTHER" id="PTHR46323">
    <property type="entry name" value="BETA-GALACTOSIDASE"/>
    <property type="match status" value="1"/>
</dbReference>
<dbReference type="PATRIC" id="fig|1121098.3.peg.458"/>
<comment type="similarity">
    <text evidence="2">Belongs to the glycosyl hydrolase 2 family.</text>
</comment>
<dbReference type="OrthoDB" id="9814867at2"/>
<dbReference type="PANTHER" id="PTHR46323:SF2">
    <property type="entry name" value="BETA-GALACTOSIDASE"/>
    <property type="match status" value="1"/>
</dbReference>
<evidence type="ECO:0000256" key="1">
    <source>
        <dbReference type="ARBA" id="ARBA00001412"/>
    </source>
</evidence>
<dbReference type="SUPFAM" id="SSF49785">
    <property type="entry name" value="Galactose-binding domain-like"/>
    <property type="match status" value="1"/>
</dbReference>
<dbReference type="RefSeq" id="WP_005936553.1">
    <property type="nucleotide sequence ID" value="NZ_KB905472.1"/>
</dbReference>
<keyword evidence="5" id="KW-0326">Glycosidase</keyword>
<name>U6RNM5_9BACT</name>
<comment type="catalytic activity">
    <reaction evidence="1">
        <text>Hydrolysis of terminal non-reducing beta-D-galactose residues in beta-D-galactosides.</text>
        <dbReference type="EC" id="3.2.1.23"/>
    </reaction>
</comment>
<accession>U6RNM5</accession>
<dbReference type="InterPro" id="IPR013783">
    <property type="entry name" value="Ig-like_fold"/>
</dbReference>
<evidence type="ECO:0000256" key="2">
    <source>
        <dbReference type="ARBA" id="ARBA00007401"/>
    </source>
</evidence>
<dbReference type="InterPro" id="IPR008979">
    <property type="entry name" value="Galactose-bd-like_sf"/>
</dbReference>
<comment type="caution">
    <text evidence="9">The sequence shown here is derived from an EMBL/GenBank/DDBJ whole genome shotgun (WGS) entry which is preliminary data.</text>
</comment>
<protein>
    <recommendedName>
        <fullName evidence="3">beta-galactosidase</fullName>
        <ecNumber evidence="3">3.2.1.23</ecNumber>
    </recommendedName>
</protein>
<feature type="domain" description="Glycoside hydrolase family 2 catalytic" evidence="7">
    <location>
        <begin position="312"/>
        <end position="466"/>
    </location>
</feature>
<dbReference type="Pfam" id="PF02837">
    <property type="entry name" value="Glyco_hydro_2_N"/>
    <property type="match status" value="1"/>
</dbReference>
<dbReference type="eggNOG" id="COG3250">
    <property type="taxonomic scope" value="Bacteria"/>
</dbReference>
<dbReference type="Gene3D" id="2.60.120.260">
    <property type="entry name" value="Galactose-binding domain-like"/>
    <property type="match status" value="1"/>
</dbReference>
<dbReference type="GO" id="GO:0005990">
    <property type="term" value="P:lactose catabolic process"/>
    <property type="evidence" value="ECO:0007669"/>
    <property type="project" value="TreeGrafter"/>
</dbReference>
<evidence type="ECO:0000259" key="6">
    <source>
        <dbReference type="Pfam" id="PF00703"/>
    </source>
</evidence>
<dbReference type="Proteomes" id="UP000017831">
    <property type="component" value="Unassembled WGS sequence"/>
</dbReference>
<dbReference type="STRING" id="1121098.HMPREF1534_00453"/>
<dbReference type="InterPro" id="IPR006104">
    <property type="entry name" value="Glyco_hydro_2_N"/>
</dbReference>
<dbReference type="Gene3D" id="2.60.40.10">
    <property type="entry name" value="Immunoglobulins"/>
    <property type="match status" value="1"/>
</dbReference>
<dbReference type="EMBL" id="AQHY01000006">
    <property type="protein sequence ID" value="EOA58075.1"/>
    <property type="molecule type" value="Genomic_DNA"/>
</dbReference>
<dbReference type="GeneID" id="60063474"/>
<evidence type="ECO:0000259" key="8">
    <source>
        <dbReference type="Pfam" id="PF02837"/>
    </source>
</evidence>
<dbReference type="InterPro" id="IPR006102">
    <property type="entry name" value="Ig-like_GH2"/>
</dbReference>
<keyword evidence="4" id="KW-0378">Hydrolase</keyword>
<evidence type="ECO:0000256" key="4">
    <source>
        <dbReference type="ARBA" id="ARBA00022801"/>
    </source>
</evidence>
<dbReference type="Gene3D" id="3.20.20.80">
    <property type="entry name" value="Glycosidases"/>
    <property type="match status" value="1"/>
</dbReference>
<evidence type="ECO:0000256" key="5">
    <source>
        <dbReference type="ARBA" id="ARBA00023295"/>
    </source>
</evidence>
<dbReference type="SUPFAM" id="SSF49303">
    <property type="entry name" value="beta-Galactosidase/glucuronidase domain"/>
    <property type="match status" value="1"/>
</dbReference>